<accession>A0ABX6P3I8</accession>
<evidence type="ECO:0000259" key="9">
    <source>
        <dbReference type="Pfam" id="PF00365"/>
    </source>
</evidence>
<dbReference type="InterPro" id="IPR050929">
    <property type="entry name" value="PFKA"/>
</dbReference>
<dbReference type="InterPro" id="IPR000023">
    <property type="entry name" value="Phosphofructokinase_dom"/>
</dbReference>
<evidence type="ECO:0000256" key="8">
    <source>
        <dbReference type="HAMAP-Rule" id="MF_01978"/>
    </source>
</evidence>
<dbReference type="HAMAP" id="MF_01978">
    <property type="entry name" value="Phosphofructokinase_II_B2"/>
    <property type="match status" value="1"/>
</dbReference>
<feature type="active site" description="Proton acceptor" evidence="8">
    <location>
        <position position="145"/>
    </location>
</feature>
<evidence type="ECO:0000256" key="6">
    <source>
        <dbReference type="ARBA" id="ARBA00022842"/>
    </source>
</evidence>
<comment type="caution">
    <text evidence="8">Lacks conserved residue(s) required for the propagation of feature annotation.</text>
</comment>
<feature type="binding site" evidence="8">
    <location>
        <position position="14"/>
    </location>
    <ligand>
        <name>diphosphate</name>
        <dbReference type="ChEBI" id="CHEBI:33019"/>
    </ligand>
</feature>
<name>A0ABX6P3I8_9BURK</name>
<dbReference type="Pfam" id="PF00365">
    <property type="entry name" value="PFK"/>
    <property type="match status" value="1"/>
</dbReference>
<evidence type="ECO:0000256" key="7">
    <source>
        <dbReference type="ARBA" id="ARBA00048072"/>
    </source>
</evidence>
<keyword evidence="11" id="KW-1185">Reference proteome</keyword>
<comment type="pathway">
    <text evidence="8">Carbohydrate degradation; glycolysis; D-glyceraldehyde 3-phosphate and glycerone phosphate from D-glucose: step 3/4.</text>
</comment>
<comment type="activity regulation">
    <text evidence="8">Non-allosteric.</text>
</comment>
<keyword evidence="6 8" id="KW-0460">Magnesium</keyword>
<feature type="binding site" evidence="8">
    <location>
        <position position="246"/>
    </location>
    <ligand>
        <name>substrate</name>
    </ligand>
</feature>
<evidence type="ECO:0000256" key="5">
    <source>
        <dbReference type="ARBA" id="ARBA00022777"/>
    </source>
</evidence>
<dbReference type="NCBIfam" id="NF010675">
    <property type="entry name" value="PRK14072.1"/>
    <property type="match status" value="1"/>
</dbReference>
<dbReference type="InterPro" id="IPR035966">
    <property type="entry name" value="PKF_sf"/>
</dbReference>
<dbReference type="EC" id="2.7.1.90" evidence="8"/>
<feature type="domain" description="Phosphofructokinase" evidence="9">
    <location>
        <begin position="9"/>
        <end position="323"/>
    </location>
</feature>
<evidence type="ECO:0000256" key="3">
    <source>
        <dbReference type="ARBA" id="ARBA00022679"/>
    </source>
</evidence>
<dbReference type="SUPFAM" id="SSF53784">
    <property type="entry name" value="Phosphofructokinase"/>
    <property type="match status" value="1"/>
</dbReference>
<comment type="subcellular location">
    <subcellularLocation>
        <location evidence="8">Cytoplasm</location>
    </subcellularLocation>
</comment>
<evidence type="ECO:0000256" key="2">
    <source>
        <dbReference type="ARBA" id="ARBA00003138"/>
    </source>
</evidence>
<comment type="subunit">
    <text evidence="8">Homodimer.</text>
</comment>
<keyword evidence="4 8" id="KW-0479">Metal-binding</keyword>
<sequence>MTATKNALYAQSGGVTAVINASACGVIETARAHPDRIGKVYAGRNGIIGALTEDLIDTGSESAEEIALLRSTPSGAFGSCRYKLKSVDANRREYERLIEVFRAHDIGYFFYNGGGDSADTCFKVSQLSESMGFPIQAIHVPKTVDNDLPITDCCPGFGSVAKYVAVSALEASFDVRSMAKTSTKVFVLEVMGRHAGWIAAAGGLIEDHGIPVVVLFPEVPFDQQKFIARVDALVQQHGYCTVVVSEGCHHPDGTFLAEQGSKDAFGHAQLGGAAPVVAGMVKQALGHKFHWAVADYLQRAARHIASKTDVQQAYELGAAAVRLALDGHNAVMPTIDRTSDEPYVYRIGMAKLADVANVEKFMPRDFITADGFRITEACKRYLRPLIRGEDYPAYRDGMPVFATLANNAVARRLPAFELR</sequence>
<comment type="function">
    <text evidence="2 8">Catalyzes the phosphorylation of D-fructose 6-phosphate, the first committing step of glycolysis. Uses inorganic phosphate (PPi) as phosphoryl donor instead of ATP like common ATP-dependent phosphofructokinases (ATP-PFKs), which renders the reaction reversible, and can thus function both in glycolysis and gluconeogenesis. Consistently, PPi-PFK can replace the enzymes of both the forward (ATP-PFK) and reverse (fructose-bisphosphatase (FBPase)) reactions.</text>
</comment>
<dbReference type="EMBL" id="CP053418">
    <property type="protein sequence ID" value="QJW83918.1"/>
    <property type="molecule type" value="Genomic_DNA"/>
</dbReference>
<keyword evidence="8" id="KW-0963">Cytoplasm</keyword>
<gene>
    <name evidence="8" type="primary">pfp</name>
    <name evidence="10" type="ORF">HK414_07860</name>
</gene>
<evidence type="ECO:0000256" key="4">
    <source>
        <dbReference type="ARBA" id="ARBA00022723"/>
    </source>
</evidence>
<keyword evidence="3 8" id="KW-0808">Transferase</keyword>
<comment type="catalytic activity">
    <reaction evidence="7 8">
        <text>beta-D-fructose 6-phosphate + diphosphate = beta-D-fructose 1,6-bisphosphate + phosphate + H(+)</text>
        <dbReference type="Rhea" id="RHEA:13613"/>
        <dbReference type="ChEBI" id="CHEBI:15378"/>
        <dbReference type="ChEBI" id="CHEBI:32966"/>
        <dbReference type="ChEBI" id="CHEBI:33019"/>
        <dbReference type="ChEBI" id="CHEBI:43474"/>
        <dbReference type="ChEBI" id="CHEBI:57634"/>
        <dbReference type="EC" id="2.7.1.90"/>
    </reaction>
</comment>
<keyword evidence="8" id="KW-0324">Glycolysis</keyword>
<keyword evidence="5 8" id="KW-0418">Kinase</keyword>
<feature type="site" description="Important for catalytic activity; stabilizes the transition state when the phosphoryl donor is PPi" evidence="8">
    <location>
        <position position="142"/>
    </location>
</feature>
<feature type="binding site" evidence="8">
    <location>
        <begin position="143"/>
        <end position="145"/>
    </location>
    <ligand>
        <name>substrate</name>
    </ligand>
</feature>
<feature type="site" description="Important for catalytic activity and substrate specificity; stabilizes the transition state when the phosphoryl donor is PPi; prevents ATP from binding by mimicking the alpha-phosphate group of ATP" evidence="8">
    <location>
        <position position="116"/>
    </location>
</feature>
<protein>
    <recommendedName>
        <fullName evidence="8">Pyrophosphate--fructose 6-phosphate 1-phosphotransferase</fullName>
        <ecNumber evidence="8">2.7.1.90</ecNumber>
    </recommendedName>
    <alternativeName>
        <fullName evidence="8">6-phosphofructokinase, pyrophosphate dependent</fullName>
    </alternativeName>
    <alternativeName>
        <fullName evidence="8">PPi-dependent phosphofructokinase</fullName>
        <shortName evidence="8">PPi-PFK</shortName>
    </alternativeName>
    <alternativeName>
        <fullName evidence="8">Pyrophosphate-dependent 6-phosphofructose-1-kinase</fullName>
    </alternativeName>
</protein>
<reference evidence="10 11" key="1">
    <citation type="submission" date="2020-05" db="EMBL/GenBank/DDBJ databases">
        <title>Ramlibacter rhizophilus sp. nov., isolated from rhizosphere soil of national flower Mugunghwa from South Korea.</title>
        <authorList>
            <person name="Zheng-Fei Y."/>
            <person name="Huan T."/>
        </authorList>
    </citation>
    <scope>NUCLEOTIDE SEQUENCE [LARGE SCALE GENOMIC DNA]</scope>
    <source>
        <strain evidence="10 11">H242</strain>
    </source>
</reference>
<comment type="cofactor">
    <cofactor evidence="1 8">
        <name>Mg(2+)</name>
        <dbReference type="ChEBI" id="CHEBI:18420"/>
    </cofactor>
</comment>
<organism evidence="10 11">
    <name type="scientific">Ramlibacter terrae</name>
    <dbReference type="NCBI Taxonomy" id="2732511"/>
    <lineage>
        <taxon>Bacteria</taxon>
        <taxon>Pseudomonadati</taxon>
        <taxon>Pseudomonadota</taxon>
        <taxon>Betaproteobacteria</taxon>
        <taxon>Burkholderiales</taxon>
        <taxon>Comamonadaceae</taxon>
        <taxon>Ramlibacter</taxon>
    </lineage>
</organism>
<proteinExistence type="inferred from homology"/>
<evidence type="ECO:0000313" key="10">
    <source>
        <dbReference type="EMBL" id="QJW83918.1"/>
    </source>
</evidence>
<dbReference type="Gene3D" id="3.40.50.450">
    <property type="match status" value="1"/>
</dbReference>
<dbReference type="Proteomes" id="UP000500826">
    <property type="component" value="Chromosome"/>
</dbReference>
<dbReference type="PIRSF" id="PIRSF036483">
    <property type="entry name" value="PFK_XF0274"/>
    <property type="match status" value="1"/>
</dbReference>
<feature type="binding site" evidence="8">
    <location>
        <begin position="296"/>
        <end position="299"/>
    </location>
    <ligand>
        <name>substrate</name>
    </ligand>
</feature>
<feature type="binding site" evidence="8">
    <location>
        <begin position="191"/>
        <end position="193"/>
    </location>
    <ligand>
        <name>substrate</name>
    </ligand>
</feature>
<dbReference type="InterPro" id="IPR022953">
    <property type="entry name" value="ATP_PFK"/>
</dbReference>
<dbReference type="Gene3D" id="3.40.50.460">
    <property type="entry name" value="Phosphofructokinase domain"/>
    <property type="match status" value="1"/>
</dbReference>
<evidence type="ECO:0000256" key="1">
    <source>
        <dbReference type="ARBA" id="ARBA00001946"/>
    </source>
</evidence>
<dbReference type="PRINTS" id="PR00476">
    <property type="entry name" value="PHFRCTKINASE"/>
</dbReference>
<reference evidence="10 11" key="2">
    <citation type="submission" date="2020-05" db="EMBL/GenBank/DDBJ databases">
        <authorList>
            <person name="Khan S.A."/>
            <person name="Jeon C.O."/>
            <person name="Chun B.H."/>
        </authorList>
    </citation>
    <scope>NUCLEOTIDE SEQUENCE [LARGE SCALE GENOMIC DNA]</scope>
    <source>
        <strain evidence="10 11">H242</strain>
    </source>
</reference>
<evidence type="ECO:0000313" key="11">
    <source>
        <dbReference type="Proteomes" id="UP000500826"/>
    </source>
</evidence>
<dbReference type="PANTHER" id="PTHR45770">
    <property type="entry name" value="ATP-DEPENDENT 6-PHOSPHOFRUCTOKINASE 1"/>
    <property type="match status" value="1"/>
</dbReference>
<dbReference type="InterPro" id="IPR011404">
    <property type="entry name" value="PPi-PFK"/>
</dbReference>
<comment type="similarity">
    <text evidence="8">Belongs to the phosphofructokinase type A (PFKA) family. PPi-dependent PFK group II subfamily. Clade 'B2' sub-subfamily.</text>
</comment>